<proteinExistence type="predicted"/>
<reference evidence="1" key="1">
    <citation type="thesis" date="2020" institute="ProQuest LLC" country="789 East Eisenhower Parkway, Ann Arbor, MI, USA">
        <title>Comparative Genomics and Chromosome Evolution.</title>
        <authorList>
            <person name="Mudd A.B."/>
        </authorList>
    </citation>
    <scope>NUCLEOTIDE SEQUENCE</scope>
    <source>
        <strain evidence="1">1538</strain>
        <tissue evidence="1">Blood</tissue>
    </source>
</reference>
<protein>
    <submittedName>
        <fullName evidence="1">Uncharacterized protein</fullName>
    </submittedName>
</protein>
<sequence length="82" mass="9279">MIPLRLNRPFAKNKRHFVKCKICKNVEGKAVQLTYGTLTGLSHAFSKCIVFSPSVIHIESVPPVLKEKKVFCRFNKCMAVVC</sequence>
<keyword evidence="2" id="KW-1185">Reference proteome</keyword>
<dbReference type="AlphaFoldDB" id="A0AAV3AWD4"/>
<organism evidence="1 2">
    <name type="scientific">Pyxicephalus adspersus</name>
    <name type="common">African bullfrog</name>
    <dbReference type="NCBI Taxonomy" id="30357"/>
    <lineage>
        <taxon>Eukaryota</taxon>
        <taxon>Metazoa</taxon>
        <taxon>Chordata</taxon>
        <taxon>Craniata</taxon>
        <taxon>Vertebrata</taxon>
        <taxon>Euteleostomi</taxon>
        <taxon>Amphibia</taxon>
        <taxon>Batrachia</taxon>
        <taxon>Anura</taxon>
        <taxon>Neobatrachia</taxon>
        <taxon>Ranoidea</taxon>
        <taxon>Pyxicephalidae</taxon>
        <taxon>Pyxicephalinae</taxon>
        <taxon>Pyxicephalus</taxon>
    </lineage>
</organism>
<gene>
    <name evidence="1" type="ORF">GDO54_008875</name>
</gene>
<comment type="caution">
    <text evidence="1">The sequence shown here is derived from an EMBL/GenBank/DDBJ whole genome shotgun (WGS) entry which is preliminary data.</text>
</comment>
<accession>A0AAV3AWD4</accession>
<evidence type="ECO:0000313" key="2">
    <source>
        <dbReference type="Proteomes" id="UP001181693"/>
    </source>
</evidence>
<evidence type="ECO:0000313" key="1">
    <source>
        <dbReference type="EMBL" id="DBA28532.1"/>
    </source>
</evidence>
<dbReference type="EMBL" id="DYDO01000003">
    <property type="protein sequence ID" value="DBA28532.1"/>
    <property type="molecule type" value="Genomic_DNA"/>
</dbReference>
<dbReference type="Proteomes" id="UP001181693">
    <property type="component" value="Unassembled WGS sequence"/>
</dbReference>
<name>A0AAV3AWD4_PYXAD</name>